<keyword evidence="4" id="KW-1185">Reference proteome</keyword>
<dbReference type="Gene3D" id="1.25.40.10">
    <property type="entry name" value="Tetratricopeptide repeat domain"/>
    <property type="match status" value="1"/>
</dbReference>
<dbReference type="EMBL" id="CP019688">
    <property type="protein sequence ID" value="AQQ15043.1"/>
    <property type="molecule type" value="Genomic_DNA"/>
</dbReference>
<dbReference type="Pfam" id="PF14561">
    <property type="entry name" value="TPR_20"/>
    <property type="match status" value="1"/>
</dbReference>
<evidence type="ECO:0000256" key="1">
    <source>
        <dbReference type="SAM" id="MobiDB-lite"/>
    </source>
</evidence>
<feature type="compositionally biased region" description="Basic and acidic residues" evidence="1">
    <location>
        <begin position="211"/>
        <end position="220"/>
    </location>
</feature>
<dbReference type="SUPFAM" id="SSF52833">
    <property type="entry name" value="Thioredoxin-like"/>
    <property type="match status" value="1"/>
</dbReference>
<proteinExistence type="predicted"/>
<dbReference type="OrthoDB" id="5181746at2"/>
<dbReference type="Gene3D" id="3.40.30.10">
    <property type="entry name" value="Glutaredoxin"/>
    <property type="match status" value="1"/>
</dbReference>
<dbReference type="Proteomes" id="UP000217209">
    <property type="component" value="Chromosome"/>
</dbReference>
<accession>A0A1Q2HW27</accession>
<dbReference type="KEGG" id="cgv:CGLAU_05360"/>
<dbReference type="Pfam" id="PF00085">
    <property type="entry name" value="Thioredoxin"/>
    <property type="match status" value="1"/>
</dbReference>
<dbReference type="InterPro" id="IPR036249">
    <property type="entry name" value="Thioredoxin-like_sf"/>
</dbReference>
<feature type="region of interest" description="Disordered" evidence="1">
    <location>
        <begin position="211"/>
        <end position="231"/>
    </location>
</feature>
<gene>
    <name evidence="3" type="ORF">CGLAU_05360</name>
</gene>
<dbReference type="AlphaFoldDB" id="A0A1Q2HW27"/>
<evidence type="ECO:0000313" key="4">
    <source>
        <dbReference type="Proteomes" id="UP000217209"/>
    </source>
</evidence>
<evidence type="ECO:0000259" key="2">
    <source>
        <dbReference type="PROSITE" id="PS51352"/>
    </source>
</evidence>
<dbReference type="InterPro" id="IPR013766">
    <property type="entry name" value="Thioredoxin_domain"/>
</dbReference>
<dbReference type="PROSITE" id="PS51352">
    <property type="entry name" value="THIOREDOXIN_2"/>
    <property type="match status" value="1"/>
</dbReference>
<reference evidence="3 4" key="1">
    <citation type="submission" date="2016-12" db="EMBL/GenBank/DDBJ databases">
        <authorList>
            <person name="Song W.-J."/>
            <person name="Kurnit D.M."/>
        </authorList>
    </citation>
    <scope>NUCLEOTIDE SEQUENCE [LARGE SCALE GENOMIC DNA]</scope>
    <source>
        <strain evidence="3 4">DSM 30827</strain>
    </source>
</reference>
<dbReference type="CDD" id="cd02956">
    <property type="entry name" value="ybbN"/>
    <property type="match status" value="1"/>
</dbReference>
<name>A0A1Q2HW27_9CORY</name>
<feature type="domain" description="Thioredoxin" evidence="2">
    <location>
        <begin position="31"/>
        <end position="142"/>
    </location>
</feature>
<dbReference type="InterPro" id="IPR011990">
    <property type="entry name" value="TPR-like_helical_dom_sf"/>
</dbReference>
<dbReference type="GO" id="GO:0006950">
    <property type="term" value="P:response to stress"/>
    <property type="evidence" value="ECO:0007669"/>
    <property type="project" value="UniProtKB-ARBA"/>
</dbReference>
<dbReference type="RefSeq" id="WP_095659784.1">
    <property type="nucleotide sequence ID" value="NZ_CP019688.1"/>
</dbReference>
<sequence>MADFQEPQFTGGAVDLGALAQQAEARKEMESSAFQPFITVTERDIEAQAFQRSLQIPVVLMIGTSRSPDSESLKATLRELAAGQRGYLVAYVDADATPEVAQMLGVRALPTVVALAAGRPVAEFEGNQPREQLIQWVDSLVSNIGPQLQGLSEEPQAGEEEQEDPRLAAATDALNVGSFDAAIALYDEILADDPTNKEIAQAKATVGVLKRLDPQNRETDPIQDAETDPENLQKQLDAADAEVVAGVPERAFERLLALVKTQPEAKTRLLELFGLFDAADPRVIEARTKLASALF</sequence>
<evidence type="ECO:0000313" key="3">
    <source>
        <dbReference type="EMBL" id="AQQ15043.1"/>
    </source>
</evidence>
<organism evidence="3 4">
    <name type="scientific">Corynebacterium glaucum</name>
    <dbReference type="NCBI Taxonomy" id="187491"/>
    <lineage>
        <taxon>Bacteria</taxon>
        <taxon>Bacillati</taxon>
        <taxon>Actinomycetota</taxon>
        <taxon>Actinomycetes</taxon>
        <taxon>Mycobacteriales</taxon>
        <taxon>Corynebacteriaceae</taxon>
        <taxon>Corynebacterium</taxon>
    </lineage>
</organism>
<protein>
    <submittedName>
        <fullName evidence="3">Thioredoxin</fullName>
    </submittedName>
</protein>